<dbReference type="OrthoDB" id="9808822at2"/>
<proteinExistence type="predicted"/>
<feature type="domain" description="CobW C-terminal" evidence="1">
    <location>
        <begin position="173"/>
        <end position="288"/>
    </location>
</feature>
<evidence type="ECO:0000313" key="2">
    <source>
        <dbReference type="EMBL" id="PRX22016.1"/>
    </source>
</evidence>
<dbReference type="SUPFAM" id="SSF90002">
    <property type="entry name" value="Hypothetical protein YjiA, C-terminal domain"/>
    <property type="match status" value="1"/>
</dbReference>
<dbReference type="RefSeq" id="WP_106318586.1">
    <property type="nucleotide sequence ID" value="NZ_BOMO01000035.1"/>
</dbReference>
<dbReference type="InterPro" id="IPR051927">
    <property type="entry name" value="Zn_Chap_cDPG_Synth"/>
</dbReference>
<dbReference type="Proteomes" id="UP000239415">
    <property type="component" value="Unassembled WGS sequence"/>
</dbReference>
<dbReference type="InterPro" id="IPR011629">
    <property type="entry name" value="CobW-like_C"/>
</dbReference>
<evidence type="ECO:0000313" key="3">
    <source>
        <dbReference type="Proteomes" id="UP000239415"/>
    </source>
</evidence>
<evidence type="ECO:0000259" key="1">
    <source>
        <dbReference type="SMART" id="SM00833"/>
    </source>
</evidence>
<name>A0A2T0KF68_9ACTN</name>
<comment type="caution">
    <text evidence="2">The sequence shown here is derived from an EMBL/GenBank/DDBJ whole genome shotgun (WGS) entry which is preliminary data.</text>
</comment>
<gene>
    <name evidence="2" type="ORF">CLV67_105193</name>
</gene>
<dbReference type="PANTHER" id="PTHR43603:SF1">
    <property type="entry name" value="ZINC-REGULATED GTPASE METALLOPROTEIN ACTIVATOR 1"/>
    <property type="match status" value="1"/>
</dbReference>
<sequence length="321" mass="35252">MTTSTDVVLCGFWPHAVAEVPGRFAVLPETAEPDSVRTRGRQNPAVITVVPADLLLDGLTDDRSLHSVGLPSRTARVLDAAGFAGIGGLTIGDLVARQIEQADAVLLTGELDEEWETEQLRILLRRLAPWASHPRPGDPLRPVRARTEPVSAITRGLRGHAVGVHEPLPARGVTACVFRARRPLHPARLHDALGEITAGVLRSRGHFWLASRPDVVMTWESAGDLTITPHAGWLDGQPGDHWAEADPERRLAAALDWDPYYGDRHHHLAFVGIDADPVRIHRLLDGCLLTDDELSRGEEHWRRLPDPFHRTGQAASPEPRP</sequence>
<dbReference type="PANTHER" id="PTHR43603">
    <property type="entry name" value="COBW DOMAIN-CONTAINING PROTEIN DDB_G0274527"/>
    <property type="match status" value="1"/>
</dbReference>
<dbReference type="SMART" id="SM00833">
    <property type="entry name" value="CobW_C"/>
    <property type="match status" value="1"/>
</dbReference>
<keyword evidence="3" id="KW-1185">Reference proteome</keyword>
<accession>A0A2T0KF68</accession>
<protein>
    <submittedName>
        <fullName evidence="2">Cobalamin synthesis protein cobW-like protein</fullName>
    </submittedName>
</protein>
<dbReference type="EMBL" id="PVMZ01000005">
    <property type="protein sequence ID" value="PRX22016.1"/>
    <property type="molecule type" value="Genomic_DNA"/>
</dbReference>
<dbReference type="AlphaFoldDB" id="A0A2T0KF68"/>
<organism evidence="2 3">
    <name type="scientific">Actinoplanes italicus</name>
    <dbReference type="NCBI Taxonomy" id="113567"/>
    <lineage>
        <taxon>Bacteria</taxon>
        <taxon>Bacillati</taxon>
        <taxon>Actinomycetota</taxon>
        <taxon>Actinomycetes</taxon>
        <taxon>Micromonosporales</taxon>
        <taxon>Micromonosporaceae</taxon>
        <taxon>Actinoplanes</taxon>
    </lineage>
</organism>
<dbReference type="Pfam" id="PF07683">
    <property type="entry name" value="CobW_C"/>
    <property type="match status" value="1"/>
</dbReference>
<reference evidence="2 3" key="1">
    <citation type="submission" date="2018-03" db="EMBL/GenBank/DDBJ databases">
        <title>Genomic Encyclopedia of Archaeal and Bacterial Type Strains, Phase II (KMG-II): from individual species to whole genera.</title>
        <authorList>
            <person name="Goeker M."/>
        </authorList>
    </citation>
    <scope>NUCLEOTIDE SEQUENCE [LARGE SCALE GENOMIC DNA]</scope>
    <source>
        <strain evidence="2 3">DSM 43146</strain>
    </source>
</reference>